<dbReference type="RefSeq" id="WP_216253003.1">
    <property type="nucleotide sequence ID" value="NZ_JAZHFS010000020.1"/>
</dbReference>
<evidence type="ECO:0000256" key="2">
    <source>
        <dbReference type="ARBA" id="ARBA00022842"/>
    </source>
</evidence>
<evidence type="ECO:0000313" key="5">
    <source>
        <dbReference type="Proteomes" id="UP001498469"/>
    </source>
</evidence>
<dbReference type="InterPro" id="IPR010976">
    <property type="entry name" value="B-phosphoglucomutase_hydrolase"/>
</dbReference>
<sequence>MRSIKAMIFDLDGVLVDTAKYHYLAWKRLAKELNIEFSIEDNERLKGVSRMNSLEIILGIGGITLDNDAKVKLADKKNIWYVEYISKLTPADILPGVIDFLKSIKINGLKIALGSSSKNSMLILNNLKLTDYFDAIIDGTKVSNTKPDPEVFLKGALALEVLPCQCIVFEDAQSGIDAAINAGMYCIGIGSKNILKKANLVLSGFSNMTFDKLELLSN</sequence>
<dbReference type="NCBIfam" id="TIGR01509">
    <property type="entry name" value="HAD-SF-IA-v3"/>
    <property type="match status" value="1"/>
</dbReference>
<comment type="caution">
    <text evidence="4">The sequence shown here is derived from an EMBL/GenBank/DDBJ whole genome shotgun (WGS) entry which is preliminary data.</text>
</comment>
<reference evidence="4 5" key="1">
    <citation type="submission" date="2023-11" db="EMBL/GenBank/DDBJ databases">
        <title>Draft genome sequence of a psychrophilic Clostridium strain from permafrost water brine.</title>
        <authorList>
            <person name="Shcherbakova V.A."/>
            <person name="Trubitsyn V.E."/>
            <person name="Zakharyuk A.G."/>
        </authorList>
    </citation>
    <scope>NUCLEOTIDE SEQUENCE [LARGE SCALE GENOMIC DNA]</scope>
    <source>
        <strain evidence="4 5">14F</strain>
    </source>
</reference>
<evidence type="ECO:0000256" key="1">
    <source>
        <dbReference type="ARBA" id="ARBA00022723"/>
    </source>
</evidence>
<dbReference type="InterPro" id="IPR010972">
    <property type="entry name" value="Beta-PGM"/>
</dbReference>
<keyword evidence="5" id="KW-1185">Reference proteome</keyword>
<dbReference type="InterPro" id="IPR051600">
    <property type="entry name" value="Beta-PGM-like"/>
</dbReference>
<dbReference type="SFLD" id="SFLDS00003">
    <property type="entry name" value="Haloacid_Dehalogenase"/>
    <property type="match status" value="1"/>
</dbReference>
<dbReference type="PANTHER" id="PTHR46193:SF18">
    <property type="entry name" value="HEXITOL PHOSPHATASE B"/>
    <property type="match status" value="1"/>
</dbReference>
<name>A0ABU7US00_9CLOT</name>
<keyword evidence="2" id="KW-0460">Magnesium</keyword>
<keyword evidence="1" id="KW-0479">Metal-binding</keyword>
<keyword evidence="4" id="KW-0413">Isomerase</keyword>
<keyword evidence="3" id="KW-0119">Carbohydrate metabolism</keyword>
<dbReference type="CDD" id="cd02598">
    <property type="entry name" value="HAD_BPGM"/>
    <property type="match status" value="1"/>
</dbReference>
<protein>
    <submittedName>
        <fullName evidence="4">Beta-phosphoglucomutase</fullName>
        <ecNumber evidence="4">5.4.2.6</ecNumber>
    </submittedName>
</protein>
<gene>
    <name evidence="4" type="primary">pgmB</name>
    <name evidence="4" type="ORF">SJI18_18005</name>
</gene>
<evidence type="ECO:0000256" key="3">
    <source>
        <dbReference type="ARBA" id="ARBA00023277"/>
    </source>
</evidence>
<dbReference type="NCBIfam" id="TIGR01990">
    <property type="entry name" value="bPGM"/>
    <property type="match status" value="1"/>
</dbReference>
<dbReference type="SFLD" id="SFLDG01135">
    <property type="entry name" value="C1.5.6:_HAD__Beta-PGM__Phospha"/>
    <property type="match status" value="1"/>
</dbReference>
<dbReference type="InterPro" id="IPR006439">
    <property type="entry name" value="HAD-SF_hydro_IA"/>
</dbReference>
<accession>A0ABU7US00</accession>
<dbReference type="PANTHER" id="PTHR46193">
    <property type="entry name" value="6-PHOSPHOGLUCONATE PHOSPHATASE"/>
    <property type="match status" value="1"/>
</dbReference>
<evidence type="ECO:0000313" key="4">
    <source>
        <dbReference type="EMBL" id="MEF2114191.1"/>
    </source>
</evidence>
<dbReference type="EMBL" id="JAZHFS010000020">
    <property type="protein sequence ID" value="MEF2114191.1"/>
    <property type="molecule type" value="Genomic_DNA"/>
</dbReference>
<dbReference type="EC" id="5.4.2.6" evidence="4"/>
<dbReference type="SFLD" id="SFLDG01129">
    <property type="entry name" value="C1.5:_HAD__Beta-PGM__Phosphata"/>
    <property type="match status" value="1"/>
</dbReference>
<proteinExistence type="predicted"/>
<dbReference type="Pfam" id="PF13419">
    <property type="entry name" value="HAD_2"/>
    <property type="match status" value="1"/>
</dbReference>
<dbReference type="InterPro" id="IPR041492">
    <property type="entry name" value="HAD_2"/>
</dbReference>
<dbReference type="GO" id="GO:0008801">
    <property type="term" value="F:beta-phosphoglucomutase activity"/>
    <property type="evidence" value="ECO:0007669"/>
    <property type="project" value="UniProtKB-EC"/>
</dbReference>
<organism evidence="4 5">
    <name type="scientific">Clostridium frigoriphilum</name>
    <dbReference type="NCBI Taxonomy" id="443253"/>
    <lineage>
        <taxon>Bacteria</taxon>
        <taxon>Bacillati</taxon>
        <taxon>Bacillota</taxon>
        <taxon>Clostridia</taxon>
        <taxon>Eubacteriales</taxon>
        <taxon>Clostridiaceae</taxon>
        <taxon>Clostridium</taxon>
    </lineage>
</organism>
<dbReference type="Proteomes" id="UP001498469">
    <property type="component" value="Unassembled WGS sequence"/>
</dbReference>
<dbReference type="NCBIfam" id="TIGR02009">
    <property type="entry name" value="PGMB-YQAB-SF"/>
    <property type="match status" value="1"/>
</dbReference>